<gene>
    <name evidence="1" type="ORF">IHE45_13G072500</name>
</gene>
<reference evidence="2" key="1">
    <citation type="journal article" date="2022" name="Nat. Commun.">
        <title>Chromosome evolution and the genetic basis of agronomically important traits in greater yam.</title>
        <authorList>
            <person name="Bredeson J.V."/>
            <person name="Lyons J.B."/>
            <person name="Oniyinde I.O."/>
            <person name="Okereke N.R."/>
            <person name="Kolade O."/>
            <person name="Nnabue I."/>
            <person name="Nwadili C.O."/>
            <person name="Hribova E."/>
            <person name="Parker M."/>
            <person name="Nwogha J."/>
            <person name="Shu S."/>
            <person name="Carlson J."/>
            <person name="Kariba R."/>
            <person name="Muthemba S."/>
            <person name="Knop K."/>
            <person name="Barton G.J."/>
            <person name="Sherwood A.V."/>
            <person name="Lopez-Montes A."/>
            <person name="Asiedu R."/>
            <person name="Jamnadass R."/>
            <person name="Muchugi A."/>
            <person name="Goodstein D."/>
            <person name="Egesi C.N."/>
            <person name="Featherston J."/>
            <person name="Asfaw A."/>
            <person name="Simpson G.G."/>
            <person name="Dolezel J."/>
            <person name="Hendre P.S."/>
            <person name="Van Deynze A."/>
            <person name="Kumar P.L."/>
            <person name="Obidiegwu J.E."/>
            <person name="Bhattacharjee R."/>
            <person name="Rokhsar D.S."/>
        </authorList>
    </citation>
    <scope>NUCLEOTIDE SEQUENCE [LARGE SCALE GENOMIC DNA]</scope>
    <source>
        <strain evidence="2">cv. TDa95/00328</strain>
    </source>
</reference>
<sequence length="154" mass="17280">MNIITWNVRGLRRPAKRFLVRNFLNLHFADVCCLQELKLEAISQSLWGEIGETKLDQFAFVPAEGSAGGIIMGWNSGVLNGSFSKIGFFCLRMDFYSKGDNRLWRCTSVYGPNARASKQAFWEELRECAPTPATPWIICGDFNAIFEVGDKSSG</sequence>
<evidence type="ECO:0000313" key="2">
    <source>
        <dbReference type="Proteomes" id="UP000827976"/>
    </source>
</evidence>
<keyword evidence="2" id="KW-1185">Reference proteome</keyword>
<protein>
    <submittedName>
        <fullName evidence="1">Exodeoxyribonuclease III protein</fullName>
        <ecNumber evidence="1">3.1.11.2</ecNumber>
    </submittedName>
</protein>
<proteinExistence type="predicted"/>
<organism evidence="1 2">
    <name type="scientific">Dioscorea alata</name>
    <name type="common">Purple yam</name>
    <dbReference type="NCBI Taxonomy" id="55571"/>
    <lineage>
        <taxon>Eukaryota</taxon>
        <taxon>Viridiplantae</taxon>
        <taxon>Streptophyta</taxon>
        <taxon>Embryophyta</taxon>
        <taxon>Tracheophyta</taxon>
        <taxon>Spermatophyta</taxon>
        <taxon>Magnoliopsida</taxon>
        <taxon>Liliopsida</taxon>
        <taxon>Dioscoreales</taxon>
        <taxon>Dioscoreaceae</taxon>
        <taxon>Dioscorea</taxon>
    </lineage>
</organism>
<comment type="caution">
    <text evidence="1">The sequence shown here is derived from an EMBL/GenBank/DDBJ whole genome shotgun (WGS) entry which is preliminary data.</text>
</comment>
<dbReference type="Proteomes" id="UP000827976">
    <property type="component" value="Chromosome 13"/>
</dbReference>
<name>A0ACB7UYZ7_DIOAL</name>
<dbReference type="EMBL" id="CM037023">
    <property type="protein sequence ID" value="KAH7666018.1"/>
    <property type="molecule type" value="Genomic_DNA"/>
</dbReference>
<accession>A0ACB7UYZ7</accession>
<evidence type="ECO:0000313" key="1">
    <source>
        <dbReference type="EMBL" id="KAH7666018.1"/>
    </source>
</evidence>
<dbReference type="EC" id="3.1.11.2" evidence="1"/>
<keyword evidence="1" id="KW-0378">Hydrolase</keyword>